<proteinExistence type="predicted"/>
<organism evidence="2">
    <name type="scientific">Acromyrmex echinatior</name>
    <name type="common">Panamanian leafcutter ant</name>
    <name type="synonym">Acromyrmex octospinosus echinatior</name>
    <dbReference type="NCBI Taxonomy" id="103372"/>
    <lineage>
        <taxon>Eukaryota</taxon>
        <taxon>Metazoa</taxon>
        <taxon>Ecdysozoa</taxon>
        <taxon>Arthropoda</taxon>
        <taxon>Hexapoda</taxon>
        <taxon>Insecta</taxon>
        <taxon>Pterygota</taxon>
        <taxon>Neoptera</taxon>
        <taxon>Endopterygota</taxon>
        <taxon>Hymenoptera</taxon>
        <taxon>Apocrita</taxon>
        <taxon>Aculeata</taxon>
        <taxon>Formicoidea</taxon>
        <taxon>Formicidae</taxon>
        <taxon>Myrmicinae</taxon>
        <taxon>Acromyrmex</taxon>
    </lineage>
</organism>
<gene>
    <name evidence="1" type="ORF">G5I_13873</name>
</gene>
<name>F4X668_ACREC</name>
<dbReference type="EMBL" id="GL888786">
    <property type="protein sequence ID" value="EGI58060.1"/>
    <property type="molecule type" value="Genomic_DNA"/>
</dbReference>
<accession>F4X668</accession>
<protein>
    <submittedName>
        <fullName evidence="1">Uncharacterized protein</fullName>
    </submittedName>
</protein>
<reference evidence="1" key="1">
    <citation type="submission" date="2011-02" db="EMBL/GenBank/DDBJ databases">
        <title>The genome of the leaf-cutting ant Acromyrmex echinatior suggests key adaptations to social evolution and fungus farming.</title>
        <authorList>
            <person name="Nygaard S."/>
            <person name="Zhang G."/>
        </authorList>
    </citation>
    <scope>NUCLEOTIDE SEQUENCE</scope>
</reference>
<evidence type="ECO:0000313" key="1">
    <source>
        <dbReference type="EMBL" id="EGI58060.1"/>
    </source>
</evidence>
<keyword evidence="2" id="KW-1185">Reference proteome</keyword>
<dbReference type="Proteomes" id="UP000007755">
    <property type="component" value="Unassembled WGS sequence"/>
</dbReference>
<sequence>MGEPPNSGHEMMGIEGREWTSITPMNVQVGDPRDLALCFGVFADVRAVQVWSVEEAIVGALWSVRRFASWRRGLAGLRSMSGSLDFVDEVRYVREWVIFFESFVVSVPFPDEEDRTECSSGDGDLTVLQRSIFVAIVHSVMMGYLMVP</sequence>
<dbReference type="InParanoid" id="F4X668"/>
<dbReference type="AlphaFoldDB" id="F4X668"/>
<evidence type="ECO:0000313" key="2">
    <source>
        <dbReference type="Proteomes" id="UP000007755"/>
    </source>
</evidence>